<dbReference type="OrthoDB" id="9796570at2"/>
<feature type="domain" description="Phospholipase/carboxylesterase/thioesterase" evidence="1">
    <location>
        <begin position="68"/>
        <end position="199"/>
    </location>
</feature>
<reference evidence="2 3" key="1">
    <citation type="submission" date="2019-05" db="EMBL/GenBank/DDBJ databases">
        <title>The metagenome of a microbial culture collection derived from dairy environment covers the genomic content of the human microbiome.</title>
        <authorList>
            <person name="Roder T."/>
            <person name="Wuthrich D."/>
            <person name="Sattari Z."/>
            <person name="Von Ah U."/>
            <person name="Bar C."/>
            <person name="Ronchi F."/>
            <person name="Macpherson A.J."/>
            <person name="Ganal-Vonarburg S.C."/>
            <person name="Bruggmann R."/>
            <person name="Vergeres G."/>
        </authorList>
    </citation>
    <scope>NUCLEOTIDE SEQUENCE [LARGE SCALE GENOMIC DNA]</scope>
    <source>
        <strain evidence="2 3">FAM 24227</strain>
    </source>
</reference>
<dbReference type="GO" id="GO:0016787">
    <property type="term" value="F:hydrolase activity"/>
    <property type="evidence" value="ECO:0007669"/>
    <property type="project" value="UniProtKB-KW"/>
</dbReference>
<comment type="caution">
    <text evidence="2">The sequence shown here is derived from an EMBL/GenBank/DDBJ whole genome shotgun (WGS) entry which is preliminary data.</text>
</comment>
<dbReference type="InterPro" id="IPR029058">
    <property type="entry name" value="AB_hydrolase_fold"/>
</dbReference>
<dbReference type="SUPFAM" id="SSF53474">
    <property type="entry name" value="alpha/beta-Hydrolases"/>
    <property type="match status" value="1"/>
</dbReference>
<proteinExistence type="predicted"/>
<dbReference type="Proteomes" id="UP000306420">
    <property type="component" value="Unassembled WGS sequence"/>
</dbReference>
<dbReference type="InterPro" id="IPR003140">
    <property type="entry name" value="PLipase/COase/thioEstase"/>
</dbReference>
<evidence type="ECO:0000313" key="2">
    <source>
        <dbReference type="EMBL" id="TLQ48844.1"/>
    </source>
</evidence>
<name>A0A5R9EFJ8_9LACT</name>
<accession>A0A5R9EFJ8</accession>
<evidence type="ECO:0000259" key="1">
    <source>
        <dbReference type="Pfam" id="PF02230"/>
    </source>
</evidence>
<gene>
    <name evidence="2" type="ORF">FEZ33_03485</name>
</gene>
<dbReference type="RefSeq" id="WP_138404009.1">
    <property type="nucleotide sequence ID" value="NZ_CP144682.1"/>
</dbReference>
<dbReference type="Pfam" id="PF02230">
    <property type="entry name" value="Abhydrolase_2"/>
    <property type="match status" value="1"/>
</dbReference>
<keyword evidence="2" id="KW-0378">Hydrolase</keyword>
<evidence type="ECO:0000313" key="3">
    <source>
        <dbReference type="Proteomes" id="UP000306420"/>
    </source>
</evidence>
<sequence length="201" mass="22599">MEHIFREGKANHPVFIMLHGTGGNETNLLPLGEILDPEAAILAIRGDVVENGMLRYFKRKEEGVYDVEDLNQRGEALHQFIVESSKEYNFNLDDAVFVGFSNGSNIAMNILLREDSQVNKGTLFAPMYPVDVSHNTKDMKDVSIYLSMGENDPIVSLNDSENVVDIFETRGAEVTTFWVNSHELNGETAMQAKAWLNKVFK</sequence>
<protein>
    <submittedName>
        <fullName evidence="2">Alpha/beta hydrolase</fullName>
    </submittedName>
</protein>
<dbReference type="AlphaFoldDB" id="A0A5R9EFJ8"/>
<dbReference type="EMBL" id="VBSP01000007">
    <property type="protein sequence ID" value="TLQ48844.1"/>
    <property type="molecule type" value="Genomic_DNA"/>
</dbReference>
<organism evidence="2 3">
    <name type="scientific">Ruoffia tabacinasalis</name>
    <dbReference type="NCBI Taxonomy" id="87458"/>
    <lineage>
        <taxon>Bacteria</taxon>
        <taxon>Bacillati</taxon>
        <taxon>Bacillota</taxon>
        <taxon>Bacilli</taxon>
        <taxon>Lactobacillales</taxon>
        <taxon>Aerococcaceae</taxon>
        <taxon>Ruoffia</taxon>
    </lineage>
</organism>
<dbReference type="Gene3D" id="3.40.50.1820">
    <property type="entry name" value="alpha/beta hydrolase"/>
    <property type="match status" value="1"/>
</dbReference>